<dbReference type="GO" id="GO:0005634">
    <property type="term" value="C:nucleus"/>
    <property type="evidence" value="ECO:0007669"/>
    <property type="project" value="UniProtKB-SubCell"/>
</dbReference>
<dbReference type="GO" id="GO:0046983">
    <property type="term" value="F:protein dimerization activity"/>
    <property type="evidence" value="ECO:0007669"/>
    <property type="project" value="InterPro"/>
</dbReference>
<keyword evidence="3" id="KW-0238">DNA-binding</keyword>
<dbReference type="Gene3D" id="4.10.280.10">
    <property type="entry name" value="Helix-loop-helix DNA-binding domain"/>
    <property type="match status" value="1"/>
</dbReference>
<evidence type="ECO:0000256" key="4">
    <source>
        <dbReference type="ARBA" id="ARBA00023163"/>
    </source>
</evidence>
<dbReference type="InterPro" id="IPR045239">
    <property type="entry name" value="bHLH95_bHLH"/>
</dbReference>
<dbReference type="Proteomes" id="UP001443914">
    <property type="component" value="Unassembled WGS sequence"/>
</dbReference>
<proteinExistence type="predicted"/>
<name>A0AAW1HQC3_SAPOF</name>
<dbReference type="PANTHER" id="PTHR16223:SF56">
    <property type="entry name" value="TRANSCRIPTION FACTOR BHLH110"/>
    <property type="match status" value="1"/>
</dbReference>
<dbReference type="PROSITE" id="PS50888">
    <property type="entry name" value="BHLH"/>
    <property type="match status" value="1"/>
</dbReference>
<feature type="domain" description="BHLH" evidence="6">
    <location>
        <begin position="258"/>
        <end position="307"/>
    </location>
</feature>
<organism evidence="7 8">
    <name type="scientific">Saponaria officinalis</name>
    <name type="common">Common soapwort</name>
    <name type="synonym">Lychnis saponaria</name>
    <dbReference type="NCBI Taxonomy" id="3572"/>
    <lineage>
        <taxon>Eukaryota</taxon>
        <taxon>Viridiplantae</taxon>
        <taxon>Streptophyta</taxon>
        <taxon>Embryophyta</taxon>
        <taxon>Tracheophyta</taxon>
        <taxon>Spermatophyta</taxon>
        <taxon>Magnoliopsida</taxon>
        <taxon>eudicotyledons</taxon>
        <taxon>Gunneridae</taxon>
        <taxon>Pentapetalae</taxon>
        <taxon>Caryophyllales</taxon>
        <taxon>Caryophyllaceae</taxon>
        <taxon>Caryophylleae</taxon>
        <taxon>Saponaria</taxon>
    </lineage>
</organism>
<gene>
    <name evidence="7" type="ORF">RND81_11G208400</name>
</gene>
<dbReference type="GO" id="GO:0000978">
    <property type="term" value="F:RNA polymerase II cis-regulatory region sequence-specific DNA binding"/>
    <property type="evidence" value="ECO:0007669"/>
    <property type="project" value="TreeGrafter"/>
</dbReference>
<dbReference type="CDD" id="cd11393">
    <property type="entry name" value="bHLH_AtbHLH_like"/>
    <property type="match status" value="1"/>
</dbReference>
<dbReference type="InterPro" id="IPR011598">
    <property type="entry name" value="bHLH_dom"/>
</dbReference>
<keyword evidence="5" id="KW-0539">Nucleus</keyword>
<dbReference type="SUPFAM" id="SSF47459">
    <property type="entry name" value="HLH, helix-loop-helix DNA-binding domain"/>
    <property type="match status" value="1"/>
</dbReference>
<accession>A0AAW1HQC3</accession>
<dbReference type="AlphaFoldDB" id="A0AAW1HQC3"/>
<reference evidence="7" key="1">
    <citation type="submission" date="2024-03" db="EMBL/GenBank/DDBJ databases">
        <title>WGS assembly of Saponaria officinalis var. Norfolk2.</title>
        <authorList>
            <person name="Jenkins J."/>
            <person name="Shu S."/>
            <person name="Grimwood J."/>
            <person name="Barry K."/>
            <person name="Goodstein D."/>
            <person name="Schmutz J."/>
            <person name="Leebens-Mack J."/>
            <person name="Osbourn A."/>
        </authorList>
    </citation>
    <scope>NUCLEOTIDE SEQUENCE [LARGE SCALE GENOMIC DNA]</scope>
    <source>
        <strain evidence="7">JIC</strain>
    </source>
</reference>
<keyword evidence="2" id="KW-0805">Transcription regulation</keyword>
<comment type="subcellular location">
    <subcellularLocation>
        <location evidence="1">Nucleus</location>
    </subcellularLocation>
</comment>
<keyword evidence="4" id="KW-0804">Transcription</keyword>
<protein>
    <recommendedName>
        <fullName evidence="6">BHLH domain-containing protein</fullName>
    </recommendedName>
</protein>
<sequence length="380" mass="41906">MESTNNFQHHEQQQEHLQEHFVGCSPLVNHPSSSSSLSPNYGVSSSLLWSNNNILSATTSTDTYCNNFPKNEEDMLSSFTSFTTLINNNNNPTNMMENSCSFNNFAINNHNNNNNINNLHNNTRGIMMNFPIEQFQSSYSDTIPINSWITSNNGFHSSSNILHQLGLVPSTSNSTSVSSSSPRLGLTMEAMDLLGNNASYGSPRVLHDEAFVPSRKNTSIKAIGLTNGIAGTKRAAGSCSSDQSKASTSNISVPNKKSQLKVSCPPLKVRKEKLGDRIAALHQLVSPFGKTDTASVLTEAIGYIQFLQDQIHTLCMPNNAKPSRNRQCKPLQMATENEEDDVKDEDSQIDIRRRGLCIVPVSWTSYITPNQFDASNTPYF</sequence>
<evidence type="ECO:0000256" key="3">
    <source>
        <dbReference type="ARBA" id="ARBA00023125"/>
    </source>
</evidence>
<evidence type="ECO:0000313" key="8">
    <source>
        <dbReference type="Proteomes" id="UP001443914"/>
    </source>
</evidence>
<evidence type="ECO:0000259" key="6">
    <source>
        <dbReference type="PROSITE" id="PS50888"/>
    </source>
</evidence>
<dbReference type="InterPro" id="IPR045843">
    <property type="entry name" value="IND-like"/>
</dbReference>
<evidence type="ECO:0000256" key="5">
    <source>
        <dbReference type="ARBA" id="ARBA00023242"/>
    </source>
</evidence>
<keyword evidence="8" id="KW-1185">Reference proteome</keyword>
<comment type="caution">
    <text evidence="7">The sequence shown here is derived from an EMBL/GenBank/DDBJ whole genome shotgun (WGS) entry which is preliminary data.</text>
</comment>
<dbReference type="GO" id="GO:0000981">
    <property type="term" value="F:DNA-binding transcription factor activity, RNA polymerase II-specific"/>
    <property type="evidence" value="ECO:0007669"/>
    <property type="project" value="TreeGrafter"/>
</dbReference>
<evidence type="ECO:0000256" key="2">
    <source>
        <dbReference type="ARBA" id="ARBA00023015"/>
    </source>
</evidence>
<evidence type="ECO:0000313" key="7">
    <source>
        <dbReference type="EMBL" id="KAK9678393.1"/>
    </source>
</evidence>
<evidence type="ECO:0000256" key="1">
    <source>
        <dbReference type="ARBA" id="ARBA00004123"/>
    </source>
</evidence>
<dbReference type="EMBL" id="JBDFQZ010000011">
    <property type="protein sequence ID" value="KAK9678393.1"/>
    <property type="molecule type" value="Genomic_DNA"/>
</dbReference>
<dbReference type="PANTHER" id="PTHR16223">
    <property type="entry name" value="TRANSCRIPTION FACTOR BHLH83-RELATED"/>
    <property type="match status" value="1"/>
</dbReference>
<dbReference type="InterPro" id="IPR036638">
    <property type="entry name" value="HLH_DNA-bd_sf"/>
</dbReference>